<dbReference type="RefSeq" id="WP_203806278.1">
    <property type="nucleotide sequence ID" value="NZ_BOMY01000022.1"/>
</dbReference>
<dbReference type="GO" id="GO:0005886">
    <property type="term" value="C:plasma membrane"/>
    <property type="evidence" value="ECO:0007669"/>
    <property type="project" value="UniProtKB-SubCell"/>
</dbReference>
<evidence type="ECO:0000313" key="11">
    <source>
        <dbReference type="Proteomes" id="UP000623608"/>
    </source>
</evidence>
<keyword evidence="2" id="KW-1003">Cell membrane</keyword>
<comment type="caution">
    <text evidence="10">The sequence shown here is derived from an EMBL/GenBank/DDBJ whole genome shotgun (WGS) entry which is preliminary data.</text>
</comment>
<sequence>MARLRPADAIRLATGGLRARRVRSALSALGIAIAVAAVVAVLGIARSTQADLLTQLGEQGNLLTVASAESVNGRGVPLPLSAEPMIARIPPVRTVTAVATVENVSVRRSRAIPAVQTGGMNVLAAEPSLPAALSVQPLLGRFLDGTAEHYPVTVLGFEAARILGIGSLAAPTQILLGEHWFTVAGVLAPVAVAPEIDLAALITFGQAGTVFGRTAGPSRIYLRADPDQVAAVAAVLTATTVPDGAGDVQVRRPSDLLVARIAAKGAFVGLFLGLGGVALLIAGVGIANIMVISVLERRGEIGLRRALGARRRHVAAQFLLESTLLATIGGVLGIGLGVLATAVAARLGGNPVAIPPVALAAGLGAALLAGALAGLYPAIRAARLSPVEALRSVG</sequence>
<dbReference type="PANTHER" id="PTHR30572">
    <property type="entry name" value="MEMBRANE COMPONENT OF TRANSPORTER-RELATED"/>
    <property type="match status" value="1"/>
</dbReference>
<keyword evidence="11" id="KW-1185">Reference proteome</keyword>
<feature type="transmembrane region" description="Helical" evidence="7">
    <location>
        <begin position="266"/>
        <end position="295"/>
    </location>
</feature>
<dbReference type="AlphaFoldDB" id="A0A919NMZ7"/>
<evidence type="ECO:0000259" key="8">
    <source>
        <dbReference type="Pfam" id="PF02687"/>
    </source>
</evidence>
<evidence type="ECO:0000313" key="10">
    <source>
        <dbReference type="EMBL" id="GIF20547.1"/>
    </source>
</evidence>
<dbReference type="Pfam" id="PF02687">
    <property type="entry name" value="FtsX"/>
    <property type="match status" value="1"/>
</dbReference>
<dbReference type="Proteomes" id="UP000623608">
    <property type="component" value="Unassembled WGS sequence"/>
</dbReference>
<comment type="subcellular location">
    <subcellularLocation>
        <location evidence="1">Cell membrane</location>
        <topology evidence="1">Multi-pass membrane protein</topology>
    </subcellularLocation>
</comment>
<feature type="domain" description="MacB-like periplasmic core" evidence="9">
    <location>
        <begin position="24"/>
        <end position="237"/>
    </location>
</feature>
<evidence type="ECO:0000256" key="5">
    <source>
        <dbReference type="ARBA" id="ARBA00023136"/>
    </source>
</evidence>
<name>A0A919NMZ7_9ACTN</name>
<feature type="transmembrane region" description="Helical" evidence="7">
    <location>
        <begin position="25"/>
        <end position="45"/>
    </location>
</feature>
<feature type="domain" description="ABC3 transporter permease C-terminal" evidence="8">
    <location>
        <begin position="275"/>
        <end position="386"/>
    </location>
</feature>
<organism evidence="10 11">
    <name type="scientific">Paractinoplanes tereljensis</name>
    <dbReference type="NCBI Taxonomy" id="571912"/>
    <lineage>
        <taxon>Bacteria</taxon>
        <taxon>Bacillati</taxon>
        <taxon>Actinomycetota</taxon>
        <taxon>Actinomycetes</taxon>
        <taxon>Micromonosporales</taxon>
        <taxon>Micromonosporaceae</taxon>
        <taxon>Paractinoplanes</taxon>
    </lineage>
</organism>
<evidence type="ECO:0000256" key="2">
    <source>
        <dbReference type="ARBA" id="ARBA00022475"/>
    </source>
</evidence>
<dbReference type="GO" id="GO:0022857">
    <property type="term" value="F:transmembrane transporter activity"/>
    <property type="evidence" value="ECO:0007669"/>
    <property type="project" value="TreeGrafter"/>
</dbReference>
<dbReference type="Pfam" id="PF12704">
    <property type="entry name" value="MacB_PCD"/>
    <property type="match status" value="1"/>
</dbReference>
<accession>A0A919NMZ7</accession>
<reference evidence="10" key="1">
    <citation type="submission" date="2021-01" db="EMBL/GenBank/DDBJ databases">
        <title>Whole genome shotgun sequence of Actinoplanes tereljensis NBRC 105297.</title>
        <authorList>
            <person name="Komaki H."/>
            <person name="Tamura T."/>
        </authorList>
    </citation>
    <scope>NUCLEOTIDE SEQUENCE</scope>
    <source>
        <strain evidence="10">NBRC 105297</strain>
    </source>
</reference>
<comment type="similarity">
    <text evidence="6">Belongs to the ABC-4 integral membrane protein family.</text>
</comment>
<feature type="transmembrane region" description="Helical" evidence="7">
    <location>
        <begin position="316"/>
        <end position="345"/>
    </location>
</feature>
<dbReference type="InterPro" id="IPR025857">
    <property type="entry name" value="MacB_PCD"/>
</dbReference>
<dbReference type="EMBL" id="BOMY01000022">
    <property type="protein sequence ID" value="GIF20547.1"/>
    <property type="molecule type" value="Genomic_DNA"/>
</dbReference>
<dbReference type="PANTHER" id="PTHR30572:SF4">
    <property type="entry name" value="ABC TRANSPORTER PERMEASE YTRF"/>
    <property type="match status" value="1"/>
</dbReference>
<evidence type="ECO:0000256" key="7">
    <source>
        <dbReference type="SAM" id="Phobius"/>
    </source>
</evidence>
<evidence type="ECO:0000256" key="3">
    <source>
        <dbReference type="ARBA" id="ARBA00022692"/>
    </source>
</evidence>
<proteinExistence type="inferred from homology"/>
<feature type="transmembrane region" description="Helical" evidence="7">
    <location>
        <begin position="357"/>
        <end position="376"/>
    </location>
</feature>
<keyword evidence="5 7" id="KW-0472">Membrane</keyword>
<evidence type="ECO:0000256" key="4">
    <source>
        <dbReference type="ARBA" id="ARBA00022989"/>
    </source>
</evidence>
<protein>
    <submittedName>
        <fullName evidence="10">ABC transporter permease</fullName>
    </submittedName>
</protein>
<dbReference type="InterPro" id="IPR050250">
    <property type="entry name" value="Macrolide_Exporter_MacB"/>
</dbReference>
<dbReference type="InterPro" id="IPR003838">
    <property type="entry name" value="ABC3_permease_C"/>
</dbReference>
<evidence type="ECO:0000256" key="6">
    <source>
        <dbReference type="ARBA" id="ARBA00038076"/>
    </source>
</evidence>
<keyword evidence="3 7" id="KW-0812">Transmembrane</keyword>
<evidence type="ECO:0000259" key="9">
    <source>
        <dbReference type="Pfam" id="PF12704"/>
    </source>
</evidence>
<keyword evidence="4 7" id="KW-1133">Transmembrane helix</keyword>
<gene>
    <name evidence="10" type="ORF">Ate02nite_32770</name>
</gene>
<evidence type="ECO:0000256" key="1">
    <source>
        <dbReference type="ARBA" id="ARBA00004651"/>
    </source>
</evidence>